<dbReference type="OrthoDB" id="2195228at2"/>
<reference evidence="1 2" key="1">
    <citation type="submission" date="2018-08" db="EMBL/GenBank/DDBJ databases">
        <title>A genome reference for cultivated species of the human gut microbiota.</title>
        <authorList>
            <person name="Zou Y."/>
            <person name="Xue W."/>
            <person name="Luo G."/>
        </authorList>
    </citation>
    <scope>NUCLEOTIDE SEQUENCE [LARGE SCALE GENOMIC DNA]</scope>
    <source>
        <strain evidence="1 2">AF48-16</strain>
    </source>
</reference>
<dbReference type="AlphaFoldDB" id="A0A1G9FQ88"/>
<sequence>MNLKTIQSAEEYLNFFDEEFIHSPCSYTHPKIFNFYLSLRQRFLAIYEQDEGTFFEKMSLLLDIDAQLQILKELYVLKISSLNEYTEEEIIQLTVKDKTCFYRELTGLQLNQKAPWSLIYLSEAQ</sequence>
<protein>
    <submittedName>
        <fullName evidence="1">Uncharacterized protein</fullName>
    </submittedName>
</protein>
<dbReference type="RefSeq" id="WP_074536634.1">
    <property type="nucleotide sequence ID" value="NZ_CP032739.1"/>
</dbReference>
<proteinExistence type="predicted"/>
<dbReference type="EMBL" id="QRMZ01000005">
    <property type="protein sequence ID" value="RHK07262.1"/>
    <property type="molecule type" value="Genomic_DNA"/>
</dbReference>
<evidence type="ECO:0000313" key="2">
    <source>
        <dbReference type="Proteomes" id="UP000286288"/>
    </source>
</evidence>
<dbReference type="InterPro" id="IPR054275">
    <property type="entry name" value="DUF7006"/>
</dbReference>
<organism evidence="1 2">
    <name type="scientific">Enterococcus casseliflavus</name>
    <name type="common">Enterococcus flavescens</name>
    <dbReference type="NCBI Taxonomy" id="37734"/>
    <lineage>
        <taxon>Bacteria</taxon>
        <taxon>Bacillati</taxon>
        <taxon>Bacillota</taxon>
        <taxon>Bacilli</taxon>
        <taxon>Lactobacillales</taxon>
        <taxon>Enterococcaceae</taxon>
        <taxon>Enterococcus</taxon>
    </lineage>
</organism>
<gene>
    <name evidence="1" type="ORF">DW084_05220</name>
</gene>
<dbReference type="Pfam" id="PF22652">
    <property type="entry name" value="DUF7006"/>
    <property type="match status" value="1"/>
</dbReference>
<evidence type="ECO:0000313" key="1">
    <source>
        <dbReference type="EMBL" id="RHK07262.1"/>
    </source>
</evidence>
<name>A0A1G9FQ88_ENTCA</name>
<dbReference type="Proteomes" id="UP000286288">
    <property type="component" value="Unassembled WGS sequence"/>
</dbReference>
<comment type="caution">
    <text evidence="1">The sequence shown here is derived from an EMBL/GenBank/DDBJ whole genome shotgun (WGS) entry which is preliminary data.</text>
</comment>
<accession>A0A1G9FQ88</accession>